<dbReference type="AlphaFoldDB" id="A0ABD2VZ66"/>
<evidence type="ECO:0000256" key="1">
    <source>
        <dbReference type="SAM" id="MobiDB-lite"/>
    </source>
</evidence>
<evidence type="ECO:0000313" key="3">
    <source>
        <dbReference type="Proteomes" id="UP001627154"/>
    </source>
</evidence>
<dbReference type="EMBL" id="JBJJXI010000148">
    <property type="protein sequence ID" value="KAL3386062.1"/>
    <property type="molecule type" value="Genomic_DNA"/>
</dbReference>
<reference evidence="2 3" key="1">
    <citation type="journal article" date="2024" name="bioRxiv">
        <title>A reference genome for Trichogramma kaykai: A tiny desert-dwelling parasitoid wasp with competing sex-ratio distorters.</title>
        <authorList>
            <person name="Culotta J."/>
            <person name="Lindsey A.R."/>
        </authorList>
    </citation>
    <scope>NUCLEOTIDE SEQUENCE [LARGE SCALE GENOMIC DNA]</scope>
    <source>
        <strain evidence="2 3">KSX58</strain>
    </source>
</reference>
<gene>
    <name evidence="2" type="ORF">TKK_018286</name>
</gene>
<sequence length="84" mass="9371">MDRVGSQASSLGHGYGADEDDDEDEERRRRHGQQQQGNVAAPVLLGQSKSQPLISRGRNLRSRRDDSRISFRSESAVLVNNGHR</sequence>
<protein>
    <submittedName>
        <fullName evidence="2">Uncharacterized protein</fullName>
    </submittedName>
</protein>
<dbReference type="Proteomes" id="UP001627154">
    <property type="component" value="Unassembled WGS sequence"/>
</dbReference>
<feature type="region of interest" description="Disordered" evidence="1">
    <location>
        <begin position="1"/>
        <end position="67"/>
    </location>
</feature>
<accession>A0ABD2VZ66</accession>
<proteinExistence type="predicted"/>
<feature type="compositionally biased region" description="Polar residues" evidence="1">
    <location>
        <begin position="1"/>
        <end position="10"/>
    </location>
</feature>
<organism evidence="2 3">
    <name type="scientific">Trichogramma kaykai</name>
    <dbReference type="NCBI Taxonomy" id="54128"/>
    <lineage>
        <taxon>Eukaryota</taxon>
        <taxon>Metazoa</taxon>
        <taxon>Ecdysozoa</taxon>
        <taxon>Arthropoda</taxon>
        <taxon>Hexapoda</taxon>
        <taxon>Insecta</taxon>
        <taxon>Pterygota</taxon>
        <taxon>Neoptera</taxon>
        <taxon>Endopterygota</taxon>
        <taxon>Hymenoptera</taxon>
        <taxon>Apocrita</taxon>
        <taxon>Proctotrupomorpha</taxon>
        <taxon>Chalcidoidea</taxon>
        <taxon>Trichogrammatidae</taxon>
        <taxon>Trichogramma</taxon>
    </lineage>
</organism>
<keyword evidence="3" id="KW-1185">Reference proteome</keyword>
<comment type="caution">
    <text evidence="2">The sequence shown here is derived from an EMBL/GenBank/DDBJ whole genome shotgun (WGS) entry which is preliminary data.</text>
</comment>
<evidence type="ECO:0000313" key="2">
    <source>
        <dbReference type="EMBL" id="KAL3386062.1"/>
    </source>
</evidence>
<name>A0ABD2VZ66_9HYME</name>